<reference evidence="4 5" key="1">
    <citation type="submission" date="2015-07" db="EMBL/GenBank/DDBJ databases">
        <title>The genome of Dufourea novaeangliae.</title>
        <authorList>
            <person name="Pan H."/>
            <person name="Kapheim K."/>
        </authorList>
    </citation>
    <scope>NUCLEOTIDE SEQUENCE [LARGE SCALE GENOMIC DNA]</scope>
    <source>
        <strain evidence="4">0120121106</strain>
        <tissue evidence="4">Whole body</tissue>
    </source>
</reference>
<dbReference type="InterPro" id="IPR025875">
    <property type="entry name" value="Leu-rich_rpt_4"/>
</dbReference>
<dbReference type="AlphaFoldDB" id="A0A154P130"/>
<gene>
    <name evidence="4" type="ORF">WN55_09639</name>
</gene>
<accession>A0A154P130</accession>
<keyword evidence="3" id="KW-0472">Membrane</keyword>
<keyword evidence="5" id="KW-1185">Reference proteome</keyword>
<feature type="transmembrane region" description="Helical" evidence="3">
    <location>
        <begin position="489"/>
        <end position="511"/>
    </location>
</feature>
<keyword evidence="1" id="KW-0433">Leucine-rich repeat</keyword>
<evidence type="ECO:0000313" key="5">
    <source>
        <dbReference type="Proteomes" id="UP000076502"/>
    </source>
</evidence>
<dbReference type="PANTHER" id="PTHR15454">
    <property type="entry name" value="NISCHARIN RELATED"/>
    <property type="match status" value="1"/>
</dbReference>
<keyword evidence="4" id="KW-0378">Hydrolase</keyword>
<dbReference type="EMBL" id="KQ434783">
    <property type="protein sequence ID" value="KZC04840.1"/>
    <property type="molecule type" value="Genomic_DNA"/>
</dbReference>
<dbReference type="OrthoDB" id="1600340at2759"/>
<evidence type="ECO:0000256" key="1">
    <source>
        <dbReference type="ARBA" id="ARBA00022614"/>
    </source>
</evidence>
<keyword evidence="3" id="KW-1133">Transmembrane helix</keyword>
<dbReference type="Pfam" id="PF13855">
    <property type="entry name" value="LRR_8"/>
    <property type="match status" value="2"/>
</dbReference>
<keyword evidence="4" id="KW-0121">Carboxypeptidase</keyword>
<dbReference type="SUPFAM" id="SSF52058">
    <property type="entry name" value="L domain-like"/>
    <property type="match status" value="2"/>
</dbReference>
<dbReference type="Gene3D" id="3.80.10.10">
    <property type="entry name" value="Ribonuclease Inhibitor"/>
    <property type="match status" value="4"/>
</dbReference>
<dbReference type="PRINTS" id="PR00019">
    <property type="entry name" value="LEURICHRPT"/>
</dbReference>
<evidence type="ECO:0000256" key="2">
    <source>
        <dbReference type="ARBA" id="ARBA00022737"/>
    </source>
</evidence>
<dbReference type="GO" id="GO:0005737">
    <property type="term" value="C:cytoplasm"/>
    <property type="evidence" value="ECO:0007669"/>
    <property type="project" value="TreeGrafter"/>
</dbReference>
<dbReference type="Pfam" id="PF13516">
    <property type="entry name" value="LRR_6"/>
    <property type="match status" value="1"/>
</dbReference>
<dbReference type="PANTHER" id="PTHR15454:SF56">
    <property type="entry name" value="PROTEIN PHOSPHATASE 1 REGULATORY SUBUNIT 7-RELATED"/>
    <property type="match status" value="1"/>
</dbReference>
<dbReference type="GO" id="GO:0004180">
    <property type="term" value="F:carboxypeptidase activity"/>
    <property type="evidence" value="ECO:0007669"/>
    <property type="project" value="UniProtKB-KW"/>
</dbReference>
<dbReference type="SMART" id="SM00369">
    <property type="entry name" value="LRR_TYP"/>
    <property type="match status" value="10"/>
</dbReference>
<keyword evidence="2" id="KW-0677">Repeat</keyword>
<dbReference type="InterPro" id="IPR032675">
    <property type="entry name" value="LRR_dom_sf"/>
</dbReference>
<dbReference type="Proteomes" id="UP000076502">
    <property type="component" value="Unassembled WGS sequence"/>
</dbReference>
<dbReference type="STRING" id="178035.A0A154P130"/>
<name>A0A154P130_DUFNO</name>
<dbReference type="PROSITE" id="PS51450">
    <property type="entry name" value="LRR"/>
    <property type="match status" value="5"/>
</dbReference>
<dbReference type="Pfam" id="PF12799">
    <property type="entry name" value="LRR_4"/>
    <property type="match status" value="1"/>
</dbReference>
<organism evidence="4 5">
    <name type="scientific">Dufourea novaeangliae</name>
    <name type="common">Sweat bee</name>
    <dbReference type="NCBI Taxonomy" id="178035"/>
    <lineage>
        <taxon>Eukaryota</taxon>
        <taxon>Metazoa</taxon>
        <taxon>Ecdysozoa</taxon>
        <taxon>Arthropoda</taxon>
        <taxon>Hexapoda</taxon>
        <taxon>Insecta</taxon>
        <taxon>Pterygota</taxon>
        <taxon>Neoptera</taxon>
        <taxon>Endopterygota</taxon>
        <taxon>Hymenoptera</taxon>
        <taxon>Apocrita</taxon>
        <taxon>Aculeata</taxon>
        <taxon>Apoidea</taxon>
        <taxon>Anthophila</taxon>
        <taxon>Halictidae</taxon>
        <taxon>Rophitinae</taxon>
        <taxon>Dufourea</taxon>
    </lineage>
</organism>
<keyword evidence="3" id="KW-0812">Transmembrane</keyword>
<protein>
    <submittedName>
        <fullName evidence="4">Carboxypeptidase N subunit 2</fullName>
    </submittedName>
</protein>
<dbReference type="SMART" id="SM00365">
    <property type="entry name" value="LRR_SD22"/>
    <property type="match status" value="7"/>
</dbReference>
<keyword evidence="4" id="KW-0645">Protease</keyword>
<dbReference type="InterPro" id="IPR001611">
    <property type="entry name" value="Leu-rich_rpt"/>
</dbReference>
<evidence type="ECO:0000256" key="3">
    <source>
        <dbReference type="SAM" id="Phobius"/>
    </source>
</evidence>
<evidence type="ECO:0000313" key="4">
    <source>
        <dbReference type="EMBL" id="KZC04840.1"/>
    </source>
</evidence>
<dbReference type="InterPro" id="IPR003591">
    <property type="entry name" value="Leu-rich_rpt_typical-subtyp"/>
</dbReference>
<sequence>MKSNFHIAVHQKLIVDCHEKHLGSNDMLNSDLLMLDEVTLQKLILSRNNIVDLPGHLLKRLKHLKSLDLSENVMSEIHTDIFMNLYNLEDLSLSRNNLTSFDDLLLKVLPTLLTLDLSHNRISTIEHTIDRTLMKINSLNLAHNSIINISENFFESLSNLQYLDLSFNKIYSLENVNLIHLNSLKILYINNNFLTSIYMQILPKSLTELHAGYNLITEVYYEQSQMEVLSLEFNQISEIKSNLSKLENLQHLNITGNKISNFTNVVLQNLRILDISYNKLFYIPETVSVKNFPVLIQLNISQNPIQNLTFPADLKFHSFVASNMSMLSTIAKDTFAKLVPPSNVCINLTLSNNEKLSSIHEDALDRLNLCSLDLSNNQLSYIAQKLVLRNTSFTMYKVNLQGNPFKCNCSLQWMLDTMVPKLYSTYPNLLDELRCAWPLQISNMRMVHWYGWKGQVFCTDMSDFNEKLTINVAGVIPDNQVVKFDSSPGLLAVLGTTICVLSILVIVGLIWTQRLYMKRRRVNRKF</sequence>
<proteinExistence type="predicted"/>